<evidence type="ECO:0008006" key="3">
    <source>
        <dbReference type="Google" id="ProtNLM"/>
    </source>
</evidence>
<comment type="caution">
    <text evidence="1">The sequence shown here is derived from an EMBL/GenBank/DDBJ whole genome shotgun (WGS) entry which is preliminary data.</text>
</comment>
<dbReference type="RefSeq" id="WP_209241318.1">
    <property type="nucleotide sequence ID" value="NZ_JADKMA010000115.1"/>
</dbReference>
<accession>A0ABS3XGR5</accession>
<organism evidence="1 2">
    <name type="scientific">Streptomyces oryzae</name>
    <dbReference type="NCBI Taxonomy" id="1434886"/>
    <lineage>
        <taxon>Bacteria</taxon>
        <taxon>Bacillati</taxon>
        <taxon>Actinomycetota</taxon>
        <taxon>Actinomycetes</taxon>
        <taxon>Kitasatosporales</taxon>
        <taxon>Streptomycetaceae</taxon>
        <taxon>Streptomyces</taxon>
    </lineage>
</organism>
<name>A0ABS3XGR5_9ACTN</name>
<evidence type="ECO:0000313" key="2">
    <source>
        <dbReference type="Proteomes" id="UP001519064"/>
    </source>
</evidence>
<gene>
    <name evidence="1" type="ORF">ITI46_21480</name>
</gene>
<proteinExistence type="predicted"/>
<keyword evidence="2" id="KW-1185">Reference proteome</keyword>
<protein>
    <recommendedName>
        <fullName evidence="3">Secreted protein</fullName>
    </recommendedName>
</protein>
<dbReference type="EMBL" id="JADKMA010000115">
    <property type="protein sequence ID" value="MBO8194212.1"/>
    <property type="molecule type" value="Genomic_DNA"/>
</dbReference>
<evidence type="ECO:0000313" key="1">
    <source>
        <dbReference type="EMBL" id="MBO8194212.1"/>
    </source>
</evidence>
<dbReference type="Proteomes" id="UP001519064">
    <property type="component" value="Unassembled WGS sequence"/>
</dbReference>
<reference evidence="1 2" key="1">
    <citation type="submission" date="2020-11" db="EMBL/GenBank/DDBJ databases">
        <title>Streptomyces spirodelae sp. nov., isolated from duckweed.</title>
        <authorList>
            <person name="Saimee Y."/>
            <person name="Duangmal K."/>
        </authorList>
    </citation>
    <scope>NUCLEOTIDE SEQUENCE [LARGE SCALE GENOMIC DNA]</scope>
    <source>
        <strain evidence="1 2">S16-07</strain>
    </source>
</reference>
<sequence length="171" mass="19557">MSAVIAAMITAVVGVLGTLFAPVLTQRVAARQREEERAEADRLRRIEERRAAYTSMNRTSRQFSTLLKDALHRLRDGVYTDHERTALEEARLDYRDRYAEAQMIVPERILDAARAVNRVLAEADGAVKRLDRDRAHDAETPESVRRTLTTEGDRQLATMRQLMREDLGIHD</sequence>